<evidence type="ECO:0000256" key="1">
    <source>
        <dbReference type="ARBA" id="ARBA00011975"/>
    </source>
</evidence>
<evidence type="ECO:0000256" key="2">
    <source>
        <dbReference type="ARBA" id="ARBA00022603"/>
    </source>
</evidence>
<dbReference type="Gene3D" id="3.90.120.10">
    <property type="entry name" value="DNA Methylase, subunit A, domain 2"/>
    <property type="match status" value="1"/>
</dbReference>
<gene>
    <name evidence="8" type="ORF">BBD40_23960</name>
</gene>
<accession>A0ABX3JPF9</accession>
<evidence type="ECO:0000256" key="7">
    <source>
        <dbReference type="RuleBase" id="RU000416"/>
    </source>
</evidence>
<keyword evidence="2 6" id="KW-0489">Methyltransferase</keyword>
<name>A0ABX3JPF9_9BACL</name>
<feature type="active site" evidence="6">
    <location>
        <position position="81"/>
    </location>
</feature>
<dbReference type="Proteomes" id="UP000189059">
    <property type="component" value="Unassembled WGS sequence"/>
</dbReference>
<dbReference type="PROSITE" id="PS51679">
    <property type="entry name" value="SAM_MT_C5"/>
    <property type="match status" value="1"/>
</dbReference>
<dbReference type="InterPro" id="IPR001525">
    <property type="entry name" value="C5_MeTfrase"/>
</dbReference>
<comment type="similarity">
    <text evidence="6 7">Belongs to the class I-like SAM-binding methyltransferase superfamily. C5-methyltransferase family.</text>
</comment>
<evidence type="ECO:0000256" key="4">
    <source>
        <dbReference type="ARBA" id="ARBA00022691"/>
    </source>
</evidence>
<dbReference type="PANTHER" id="PTHR10629:SF52">
    <property type="entry name" value="DNA (CYTOSINE-5)-METHYLTRANSFERASE 1"/>
    <property type="match status" value="1"/>
</dbReference>
<dbReference type="RefSeq" id="WP_077569641.1">
    <property type="nucleotide sequence ID" value="NZ_MRVI01000002.1"/>
</dbReference>
<dbReference type="Gene3D" id="3.40.50.150">
    <property type="entry name" value="Vaccinia Virus protein VP39"/>
    <property type="match status" value="1"/>
</dbReference>
<dbReference type="PANTHER" id="PTHR10629">
    <property type="entry name" value="CYTOSINE-SPECIFIC METHYLTRANSFERASE"/>
    <property type="match status" value="1"/>
</dbReference>
<evidence type="ECO:0000256" key="5">
    <source>
        <dbReference type="ARBA" id="ARBA00022747"/>
    </source>
</evidence>
<dbReference type="EMBL" id="MRVI01000002">
    <property type="protein sequence ID" value="OOC58736.1"/>
    <property type="molecule type" value="Genomic_DNA"/>
</dbReference>
<dbReference type="Pfam" id="PF00145">
    <property type="entry name" value="DNA_methylase"/>
    <property type="match status" value="1"/>
</dbReference>
<evidence type="ECO:0000256" key="6">
    <source>
        <dbReference type="PROSITE-ProRule" id="PRU01016"/>
    </source>
</evidence>
<dbReference type="PRINTS" id="PR00105">
    <property type="entry name" value="C5METTRFRASE"/>
</dbReference>
<evidence type="ECO:0000313" key="8">
    <source>
        <dbReference type="EMBL" id="OOC58736.1"/>
    </source>
</evidence>
<comment type="caution">
    <text evidence="8">The sequence shown here is derived from an EMBL/GenBank/DDBJ whole genome shotgun (WGS) entry which is preliminary data.</text>
</comment>
<dbReference type="EC" id="2.1.1.37" evidence="1"/>
<sequence>MRYTCIETFCGAGGLGSGLKQAGFEMLWAFDLNPAAVKTYAENVSKNVEVADASVITADELLMKTGLKKGELTVLSGGPPCQGFSKQKRGGENGDDRNKLVIDYARLVRGLKPKVFIMENVDMFKKKRGKEYLDKLKLELGKSYDISVHEINCADYGVPQTRKRVIIVGIRNNLNLKFEFPQPTHSLRWVTVGEALRNIPEPPENGMDHPDYPNHSLAKISEKNKERIKYVPQGSGRKCLPRRLQLPCHKKSTGWPDVYGRLSFDKPASTITGGFDNFTRGRFAHPTAHRAITSREAAILQGFHPKYSFFGNKGEVRKQIGNAVPPVIGKVLGESIINSIVNMIEKQEKVETILSSEGGEVFGQIQDQSKGRRSVG</sequence>
<dbReference type="InterPro" id="IPR050390">
    <property type="entry name" value="C5-Methyltransferase"/>
</dbReference>
<keyword evidence="5" id="KW-0680">Restriction system</keyword>
<dbReference type="SUPFAM" id="SSF53335">
    <property type="entry name" value="S-adenosyl-L-methionine-dependent methyltransferases"/>
    <property type="match status" value="1"/>
</dbReference>
<evidence type="ECO:0000313" key="9">
    <source>
        <dbReference type="Proteomes" id="UP000189059"/>
    </source>
</evidence>
<keyword evidence="4 6" id="KW-0949">S-adenosyl-L-methionine</keyword>
<keyword evidence="9" id="KW-1185">Reference proteome</keyword>
<proteinExistence type="inferred from homology"/>
<reference evidence="8 9" key="1">
    <citation type="submission" date="2016-12" db="EMBL/GenBank/DDBJ databases">
        <title>Genome sequencing and description of Paenibacillus sp. nov. from high altitude lake in the Indian Trans- Himalayas.</title>
        <authorList>
            <person name="Kiran S."/>
            <person name="Swarnkar M.K."/>
            <person name="Rana A."/>
            <person name="Tewari R."/>
            <person name="Gulati A."/>
        </authorList>
    </citation>
    <scope>NUCLEOTIDE SEQUENCE [LARGE SCALE GENOMIC DNA]</scope>
    <source>
        <strain evidence="8 9">IHBB 9951</strain>
    </source>
</reference>
<dbReference type="NCBIfam" id="TIGR00675">
    <property type="entry name" value="dcm"/>
    <property type="match status" value="1"/>
</dbReference>
<evidence type="ECO:0000256" key="3">
    <source>
        <dbReference type="ARBA" id="ARBA00022679"/>
    </source>
</evidence>
<dbReference type="InterPro" id="IPR029063">
    <property type="entry name" value="SAM-dependent_MTases_sf"/>
</dbReference>
<protein>
    <recommendedName>
        <fullName evidence="1">DNA (cytosine-5-)-methyltransferase</fullName>
        <ecNumber evidence="1">2.1.1.37</ecNumber>
    </recommendedName>
</protein>
<keyword evidence="3 6" id="KW-0808">Transferase</keyword>
<organism evidence="8 9">
    <name type="scientific">Paenibacillus ihbetae</name>
    <dbReference type="NCBI Taxonomy" id="1870820"/>
    <lineage>
        <taxon>Bacteria</taxon>
        <taxon>Bacillati</taxon>
        <taxon>Bacillota</taxon>
        <taxon>Bacilli</taxon>
        <taxon>Bacillales</taxon>
        <taxon>Paenibacillaceae</taxon>
        <taxon>Paenibacillus</taxon>
    </lineage>
</organism>